<dbReference type="AlphaFoldDB" id="A0A4R2JFR1"/>
<feature type="chain" id="PRO_5020945358" description="Secreted protein" evidence="1">
    <location>
        <begin position="26"/>
        <end position="174"/>
    </location>
</feature>
<reference evidence="2 3" key="1">
    <citation type="submission" date="2019-03" db="EMBL/GenBank/DDBJ databases">
        <title>Genomic Encyclopedia of Type Strains, Phase IV (KMG-IV): sequencing the most valuable type-strain genomes for metagenomic binning, comparative biology and taxonomic classification.</title>
        <authorList>
            <person name="Goeker M."/>
        </authorList>
    </citation>
    <scope>NUCLEOTIDE SEQUENCE [LARGE SCALE GENOMIC DNA]</scope>
    <source>
        <strain evidence="2 3">DSM 45934</strain>
    </source>
</reference>
<accession>A0A4R2JFR1</accession>
<dbReference type="PROSITE" id="PS51257">
    <property type="entry name" value="PROKAR_LIPOPROTEIN"/>
    <property type="match status" value="1"/>
</dbReference>
<evidence type="ECO:0000256" key="1">
    <source>
        <dbReference type="SAM" id="SignalP"/>
    </source>
</evidence>
<dbReference type="Proteomes" id="UP000295680">
    <property type="component" value="Unassembled WGS sequence"/>
</dbReference>
<gene>
    <name evidence="2" type="ORF">EV192_107120</name>
</gene>
<name>A0A4R2JFR1_9PSEU</name>
<dbReference type="RefSeq" id="WP_132121732.1">
    <property type="nucleotide sequence ID" value="NZ_SLWS01000007.1"/>
</dbReference>
<evidence type="ECO:0000313" key="2">
    <source>
        <dbReference type="EMBL" id="TCO55698.1"/>
    </source>
</evidence>
<dbReference type="EMBL" id="SLWS01000007">
    <property type="protein sequence ID" value="TCO55698.1"/>
    <property type="molecule type" value="Genomic_DNA"/>
</dbReference>
<keyword evidence="1" id="KW-0732">Signal</keyword>
<sequence length="174" mass="18638">MKTRHRILTMLVALAALLGVVTAPAATAIQGCPAGSTTILIGPAVPGGNSYAGCRMNGQHWIAQESSGEYYQNNYLVWGNQSGTLNQRIVVGSDWELYAADCFQEHCDPWESLGGKANSHGGGIFFYATGFGYGHPYPTTGYLRVYGTDGQYYCNHGDSGIFTGWRVDHGGTCA</sequence>
<organism evidence="2 3">
    <name type="scientific">Actinocrispum wychmicini</name>
    <dbReference type="NCBI Taxonomy" id="1213861"/>
    <lineage>
        <taxon>Bacteria</taxon>
        <taxon>Bacillati</taxon>
        <taxon>Actinomycetota</taxon>
        <taxon>Actinomycetes</taxon>
        <taxon>Pseudonocardiales</taxon>
        <taxon>Pseudonocardiaceae</taxon>
        <taxon>Actinocrispum</taxon>
    </lineage>
</organism>
<proteinExistence type="predicted"/>
<comment type="caution">
    <text evidence="2">The sequence shown here is derived from an EMBL/GenBank/DDBJ whole genome shotgun (WGS) entry which is preliminary data.</text>
</comment>
<evidence type="ECO:0000313" key="3">
    <source>
        <dbReference type="Proteomes" id="UP000295680"/>
    </source>
</evidence>
<feature type="signal peptide" evidence="1">
    <location>
        <begin position="1"/>
        <end position="25"/>
    </location>
</feature>
<protein>
    <recommendedName>
        <fullName evidence="4">Secreted protein</fullName>
    </recommendedName>
</protein>
<keyword evidence="3" id="KW-1185">Reference proteome</keyword>
<evidence type="ECO:0008006" key="4">
    <source>
        <dbReference type="Google" id="ProtNLM"/>
    </source>
</evidence>